<dbReference type="InterPro" id="IPR019198">
    <property type="entry name" value="Beta_propeller_containing"/>
</dbReference>
<dbReference type="Gene3D" id="2.60.40.3440">
    <property type="match status" value="2"/>
</dbReference>
<accession>X0S2V0</accession>
<protein>
    <recommendedName>
        <fullName evidence="2">Cadherin-like domain-containing protein</fullName>
    </recommendedName>
</protein>
<feature type="non-terminal residue" evidence="1">
    <location>
        <position position="440"/>
    </location>
</feature>
<reference evidence="1" key="1">
    <citation type="journal article" date="2014" name="Front. Microbiol.">
        <title>High frequency of phylogenetically diverse reductive dehalogenase-homologous genes in deep subseafloor sedimentary metagenomes.</title>
        <authorList>
            <person name="Kawai M."/>
            <person name="Futagami T."/>
            <person name="Toyoda A."/>
            <person name="Takaki Y."/>
            <person name="Nishi S."/>
            <person name="Hori S."/>
            <person name="Arai W."/>
            <person name="Tsubouchi T."/>
            <person name="Morono Y."/>
            <person name="Uchiyama I."/>
            <person name="Ito T."/>
            <person name="Fujiyama A."/>
            <person name="Inagaki F."/>
            <person name="Takami H."/>
        </authorList>
    </citation>
    <scope>NUCLEOTIDE SEQUENCE</scope>
    <source>
        <strain evidence="1">Expedition CK06-06</strain>
    </source>
</reference>
<proteinExistence type="predicted"/>
<dbReference type="Pfam" id="PF09826">
    <property type="entry name" value="Beta_propel"/>
    <property type="match status" value="1"/>
</dbReference>
<sequence length="440" mass="48354">FVPAEGGSDSFTYTVDGKYEASVSVSFKNLLRSDSFVVDQNSQENGLDPLGNDFRSSASSDYLGPREITSVGPCEQGGTVTIAADGKTVVYWPAPDFFGTDRFTYTVDGLMQQTVTVHVIRRVRDDLFRVETDSHQNALPVLVNDLFGANYSGAGRVTGVTETSAGGTATVSEDGKSIDYTPPAGFTGEDKFTYTVDGALKAEVTVWVGASVEEMLPRFDSPADFEQFLLDDALGRYEHLFGLVQEGGPFPPGYACNDWYFGGPEVSAASGSSRSHSETNVQVAGVDEADIIETDGDYLYVLTGDELIIAKAWPAKKMSIASRVIIEGELIGEYLHEDRLTVISRAWEEITPDEPPGLEADIVGWWCPWPRSSVTWVTVFDVSDRESPTILEKTKLDGTYVESRRIDDSVFLVLRDDGVNRWLPEPERIPLEDSFVYETR</sequence>
<feature type="non-terminal residue" evidence="1">
    <location>
        <position position="1"/>
    </location>
</feature>
<name>X0S2V0_9ZZZZ</name>
<dbReference type="Pfam" id="PF17963">
    <property type="entry name" value="Big_9"/>
    <property type="match status" value="2"/>
</dbReference>
<evidence type="ECO:0000313" key="1">
    <source>
        <dbReference type="EMBL" id="GAF70272.1"/>
    </source>
</evidence>
<organism evidence="1">
    <name type="scientific">marine sediment metagenome</name>
    <dbReference type="NCBI Taxonomy" id="412755"/>
    <lineage>
        <taxon>unclassified sequences</taxon>
        <taxon>metagenomes</taxon>
        <taxon>ecological metagenomes</taxon>
    </lineage>
</organism>
<evidence type="ECO:0008006" key="2">
    <source>
        <dbReference type="Google" id="ProtNLM"/>
    </source>
</evidence>
<dbReference type="AlphaFoldDB" id="X0S2V0"/>
<comment type="caution">
    <text evidence="1">The sequence shown here is derived from an EMBL/GenBank/DDBJ whole genome shotgun (WGS) entry which is preliminary data.</text>
</comment>
<gene>
    <name evidence="1" type="ORF">S01H1_10255</name>
</gene>
<dbReference type="EMBL" id="BARS01005239">
    <property type="protein sequence ID" value="GAF70272.1"/>
    <property type="molecule type" value="Genomic_DNA"/>
</dbReference>